<dbReference type="EMBL" id="SMKX01000185">
    <property type="protein sequence ID" value="TDD46006.1"/>
    <property type="molecule type" value="Genomic_DNA"/>
</dbReference>
<sequence length="151" mass="16980">MSLLQFIAELATEEYRLNPADSLQETRDNTWLLSCSEDERAKLTVAEVVGAYKLCVAALRTRFAAEGLLTPAVFYVWHDEQAGQLRSSITSLPPDKLLFGATVRQAQLEHVVGDLLNAASFIAWSELEVTDEPTEDDDREYFVDVWHTFVA</sequence>
<dbReference type="RefSeq" id="WP_132176301.1">
    <property type="nucleotide sequence ID" value="NZ_SMKX01000185.1"/>
</dbReference>
<gene>
    <name evidence="1" type="ORF">E1263_37435</name>
</gene>
<dbReference type="Proteomes" id="UP000295124">
    <property type="component" value="Unassembled WGS sequence"/>
</dbReference>
<keyword evidence="2" id="KW-1185">Reference proteome</keyword>
<accession>A0A4R4YM24</accession>
<protein>
    <submittedName>
        <fullName evidence="1">Uncharacterized protein</fullName>
    </submittedName>
</protein>
<name>A0A4R4YM24_9ACTN</name>
<organism evidence="1 2">
    <name type="scientific">Kribbella antibiotica</name>
    <dbReference type="NCBI Taxonomy" id="190195"/>
    <lineage>
        <taxon>Bacteria</taxon>
        <taxon>Bacillati</taxon>
        <taxon>Actinomycetota</taxon>
        <taxon>Actinomycetes</taxon>
        <taxon>Propionibacteriales</taxon>
        <taxon>Kribbellaceae</taxon>
        <taxon>Kribbella</taxon>
    </lineage>
</organism>
<dbReference type="OrthoDB" id="3531612at2"/>
<proteinExistence type="predicted"/>
<dbReference type="AlphaFoldDB" id="A0A4R4YM24"/>
<evidence type="ECO:0000313" key="2">
    <source>
        <dbReference type="Proteomes" id="UP000295124"/>
    </source>
</evidence>
<comment type="caution">
    <text evidence="1">The sequence shown here is derived from an EMBL/GenBank/DDBJ whole genome shotgun (WGS) entry which is preliminary data.</text>
</comment>
<reference evidence="1 2" key="1">
    <citation type="submission" date="2019-03" db="EMBL/GenBank/DDBJ databases">
        <title>Draft genome sequences of novel Actinobacteria.</title>
        <authorList>
            <person name="Sahin N."/>
            <person name="Ay H."/>
            <person name="Saygin H."/>
        </authorList>
    </citation>
    <scope>NUCLEOTIDE SEQUENCE [LARGE SCALE GENOMIC DNA]</scope>
    <source>
        <strain evidence="1 2">JCM 13523</strain>
    </source>
</reference>
<evidence type="ECO:0000313" key="1">
    <source>
        <dbReference type="EMBL" id="TDD46006.1"/>
    </source>
</evidence>